<keyword evidence="2" id="KW-1003">Cell membrane</keyword>
<comment type="subcellular location">
    <subcellularLocation>
        <location evidence="1">Cell membrane</location>
        <topology evidence="1">Multi-pass membrane protein</topology>
    </subcellularLocation>
</comment>
<feature type="transmembrane region" description="Helical" evidence="6">
    <location>
        <begin position="40"/>
        <end position="57"/>
    </location>
</feature>
<dbReference type="GO" id="GO:0050909">
    <property type="term" value="P:sensory perception of taste"/>
    <property type="evidence" value="ECO:0007669"/>
    <property type="project" value="InterPro"/>
</dbReference>
<feature type="transmembrane region" description="Helical" evidence="6">
    <location>
        <begin position="167"/>
        <end position="185"/>
    </location>
</feature>
<dbReference type="EnsemblMetazoa" id="tetur12g04703.1">
    <property type="protein sequence ID" value="tetur12g04703.1"/>
    <property type="gene ID" value="tetur12g04703"/>
</dbReference>
<feature type="transmembrane region" description="Helical" evidence="6">
    <location>
        <begin position="77"/>
        <end position="94"/>
    </location>
</feature>
<dbReference type="InterPro" id="IPR013604">
    <property type="entry name" value="7TM_chemorcpt"/>
</dbReference>
<organism evidence="7 8">
    <name type="scientific">Tetranychus urticae</name>
    <name type="common">Two-spotted spider mite</name>
    <dbReference type="NCBI Taxonomy" id="32264"/>
    <lineage>
        <taxon>Eukaryota</taxon>
        <taxon>Metazoa</taxon>
        <taxon>Ecdysozoa</taxon>
        <taxon>Arthropoda</taxon>
        <taxon>Chelicerata</taxon>
        <taxon>Arachnida</taxon>
        <taxon>Acari</taxon>
        <taxon>Acariformes</taxon>
        <taxon>Trombidiformes</taxon>
        <taxon>Prostigmata</taxon>
        <taxon>Eleutherengona</taxon>
        <taxon>Raphignathae</taxon>
        <taxon>Tetranychoidea</taxon>
        <taxon>Tetranychidae</taxon>
        <taxon>Tetranychus</taxon>
    </lineage>
</organism>
<dbReference type="Proteomes" id="UP000015104">
    <property type="component" value="Unassembled WGS sequence"/>
</dbReference>
<evidence type="ECO:0000256" key="6">
    <source>
        <dbReference type="SAM" id="Phobius"/>
    </source>
</evidence>
<evidence type="ECO:0000256" key="5">
    <source>
        <dbReference type="ARBA" id="ARBA00023136"/>
    </source>
</evidence>
<reference evidence="8" key="1">
    <citation type="submission" date="2011-08" db="EMBL/GenBank/DDBJ databases">
        <authorList>
            <person name="Rombauts S."/>
        </authorList>
    </citation>
    <scope>NUCLEOTIDE SEQUENCE</scope>
    <source>
        <strain evidence="8">London</strain>
    </source>
</reference>
<feature type="transmembrane region" description="Helical" evidence="6">
    <location>
        <begin position="253"/>
        <end position="274"/>
    </location>
</feature>
<feature type="transmembrane region" description="Helical" evidence="6">
    <location>
        <begin position="286"/>
        <end position="307"/>
    </location>
</feature>
<dbReference type="EMBL" id="CAEY01000112">
    <property type="status" value="NOT_ANNOTATED_CDS"/>
    <property type="molecule type" value="Genomic_DNA"/>
</dbReference>
<keyword evidence="3 6" id="KW-0812">Transmembrane</keyword>
<evidence type="ECO:0000256" key="1">
    <source>
        <dbReference type="ARBA" id="ARBA00004651"/>
    </source>
</evidence>
<evidence type="ECO:0008006" key="9">
    <source>
        <dbReference type="Google" id="ProtNLM"/>
    </source>
</evidence>
<evidence type="ECO:0000313" key="7">
    <source>
        <dbReference type="EnsemblMetazoa" id="tetur12g04703.1"/>
    </source>
</evidence>
<name>T1KJE1_TETUR</name>
<reference evidence="7" key="2">
    <citation type="submission" date="2015-06" db="UniProtKB">
        <authorList>
            <consortium name="EnsemblMetazoa"/>
        </authorList>
    </citation>
    <scope>IDENTIFICATION</scope>
</reference>
<dbReference type="HOGENOM" id="CLU_742543_0_0_1"/>
<dbReference type="Pfam" id="PF08395">
    <property type="entry name" value="7tm_7"/>
    <property type="match status" value="1"/>
</dbReference>
<evidence type="ECO:0000256" key="2">
    <source>
        <dbReference type="ARBA" id="ARBA00022475"/>
    </source>
</evidence>
<keyword evidence="8" id="KW-1185">Reference proteome</keyword>
<feature type="transmembrane region" description="Helical" evidence="6">
    <location>
        <begin position="343"/>
        <end position="370"/>
    </location>
</feature>
<dbReference type="GO" id="GO:0005886">
    <property type="term" value="C:plasma membrane"/>
    <property type="evidence" value="ECO:0007669"/>
    <property type="project" value="UniProtKB-SubCell"/>
</dbReference>
<evidence type="ECO:0000256" key="4">
    <source>
        <dbReference type="ARBA" id="ARBA00022989"/>
    </source>
</evidence>
<sequence length="380" mass="44493">MTSINVQNNIRNEELKNYPKMSINSIPCRFKLMISSTNGAFGKCLFLLLLLFQNSMYFNPLMKISLDSVFSIEPKSIVIFLIQNSGISFFHFNYNHNFLRQIDDYWNELQIDFDYETRKYFWTQMAIGRSFTIILYIIIFTLNYSYLFYAWYQEKTYSSKDFSLDDVFNYVFHIIFGPVAYYNFYCQSCVLIDLLILAQTALQFNAIKLKKLYKESVKDDKILNIDVIADLRKKYLSTHRLVDKINEIMSPSLFLIFMLFVSNSCDLFYALIFLEHHLLIKLNRTIRCVLGLILLLKIAHLAIQVYAKSQELLMTVYKTSLKTDSIRILNQITLFLNCNEIGFSFGGLFMLTTSSLSTLFSILTTIVIAIPSFNKHENTH</sequence>
<keyword evidence="4 6" id="KW-1133">Transmembrane helix</keyword>
<feature type="transmembrane region" description="Helical" evidence="6">
    <location>
        <begin position="126"/>
        <end position="147"/>
    </location>
</feature>
<proteinExistence type="predicted"/>
<keyword evidence="5 6" id="KW-0472">Membrane</keyword>
<dbReference type="AlphaFoldDB" id="T1KJE1"/>
<evidence type="ECO:0000313" key="8">
    <source>
        <dbReference type="Proteomes" id="UP000015104"/>
    </source>
</evidence>
<accession>T1KJE1</accession>
<protein>
    <recommendedName>
        <fullName evidence="9">Gustatory receptor</fullName>
    </recommendedName>
</protein>
<feature type="transmembrane region" description="Helical" evidence="6">
    <location>
        <begin position="190"/>
        <end position="207"/>
    </location>
</feature>
<evidence type="ECO:0000256" key="3">
    <source>
        <dbReference type="ARBA" id="ARBA00022692"/>
    </source>
</evidence>